<feature type="non-terminal residue" evidence="1">
    <location>
        <position position="1"/>
    </location>
</feature>
<accession>X1QXE1</accession>
<comment type="caution">
    <text evidence="1">The sequence shown here is derived from an EMBL/GenBank/DDBJ whole genome shotgun (WGS) entry which is preliminary data.</text>
</comment>
<reference evidence="1" key="1">
    <citation type="journal article" date="2014" name="Front. Microbiol.">
        <title>High frequency of phylogenetically diverse reductive dehalogenase-homologous genes in deep subseafloor sedimentary metagenomes.</title>
        <authorList>
            <person name="Kawai M."/>
            <person name="Futagami T."/>
            <person name="Toyoda A."/>
            <person name="Takaki Y."/>
            <person name="Nishi S."/>
            <person name="Hori S."/>
            <person name="Arai W."/>
            <person name="Tsubouchi T."/>
            <person name="Morono Y."/>
            <person name="Uchiyama I."/>
            <person name="Ito T."/>
            <person name="Fujiyama A."/>
            <person name="Inagaki F."/>
            <person name="Takami H."/>
        </authorList>
    </citation>
    <scope>NUCLEOTIDE SEQUENCE</scope>
    <source>
        <strain evidence="1">Expedition CK06-06</strain>
    </source>
</reference>
<sequence>EKYKVNYVSRECRKLTFKRKLLAKHKARSGFIIDLELLGELSQKYDTTKLKIKNIREQVDLIFPTSKNGDI</sequence>
<organism evidence="1">
    <name type="scientific">marine sediment metagenome</name>
    <dbReference type="NCBI Taxonomy" id="412755"/>
    <lineage>
        <taxon>unclassified sequences</taxon>
        <taxon>metagenomes</taxon>
        <taxon>ecological metagenomes</taxon>
    </lineage>
</organism>
<protein>
    <submittedName>
        <fullName evidence="1">Uncharacterized protein</fullName>
    </submittedName>
</protein>
<dbReference type="AlphaFoldDB" id="X1QXE1"/>
<name>X1QXE1_9ZZZZ</name>
<evidence type="ECO:0000313" key="1">
    <source>
        <dbReference type="EMBL" id="GAI73252.1"/>
    </source>
</evidence>
<proteinExistence type="predicted"/>
<gene>
    <name evidence="1" type="ORF">S12H4_21988</name>
</gene>
<dbReference type="EMBL" id="BARW01011390">
    <property type="protein sequence ID" value="GAI73252.1"/>
    <property type="molecule type" value="Genomic_DNA"/>
</dbReference>